<feature type="compositionally biased region" description="Polar residues" evidence="1">
    <location>
        <begin position="390"/>
        <end position="404"/>
    </location>
</feature>
<organism evidence="2 3">
    <name type="scientific">Leptomonas seymouri</name>
    <dbReference type="NCBI Taxonomy" id="5684"/>
    <lineage>
        <taxon>Eukaryota</taxon>
        <taxon>Discoba</taxon>
        <taxon>Euglenozoa</taxon>
        <taxon>Kinetoplastea</taxon>
        <taxon>Metakinetoplastina</taxon>
        <taxon>Trypanosomatida</taxon>
        <taxon>Trypanosomatidae</taxon>
        <taxon>Leishmaniinae</taxon>
        <taxon>Leptomonas</taxon>
    </lineage>
</organism>
<dbReference type="AlphaFoldDB" id="A0A0N0P6E8"/>
<name>A0A0N0P6E8_LEPSE</name>
<feature type="compositionally biased region" description="Polar residues" evidence="1">
    <location>
        <begin position="643"/>
        <end position="671"/>
    </location>
</feature>
<feature type="compositionally biased region" description="Low complexity" evidence="1">
    <location>
        <begin position="29"/>
        <end position="51"/>
    </location>
</feature>
<feature type="region of interest" description="Disordered" evidence="1">
    <location>
        <begin position="488"/>
        <end position="521"/>
    </location>
</feature>
<comment type="caution">
    <text evidence="2">The sequence shown here is derived from an EMBL/GenBank/DDBJ whole genome shotgun (WGS) entry which is preliminary data.</text>
</comment>
<feature type="region of interest" description="Disordered" evidence="1">
    <location>
        <begin position="29"/>
        <end position="140"/>
    </location>
</feature>
<evidence type="ECO:0000313" key="2">
    <source>
        <dbReference type="EMBL" id="KPI87556.1"/>
    </source>
</evidence>
<dbReference type="OMA" id="CMAPASQ"/>
<feature type="compositionally biased region" description="Basic and acidic residues" evidence="1">
    <location>
        <begin position="104"/>
        <end position="124"/>
    </location>
</feature>
<protein>
    <submittedName>
        <fullName evidence="2">Uncharacterized protein</fullName>
    </submittedName>
</protein>
<feature type="region of interest" description="Disordered" evidence="1">
    <location>
        <begin position="390"/>
        <end position="435"/>
    </location>
</feature>
<dbReference type="Proteomes" id="UP000038009">
    <property type="component" value="Unassembled WGS sequence"/>
</dbReference>
<evidence type="ECO:0000313" key="3">
    <source>
        <dbReference type="Proteomes" id="UP000038009"/>
    </source>
</evidence>
<feature type="region of interest" description="Disordered" evidence="1">
    <location>
        <begin position="215"/>
        <end position="285"/>
    </location>
</feature>
<dbReference type="OrthoDB" id="267299at2759"/>
<reference evidence="2 3" key="1">
    <citation type="journal article" date="2015" name="PLoS Pathog.">
        <title>Leptomonas seymouri: Adaptations to the Dixenous Life Cycle Analyzed by Genome Sequencing, Transcriptome Profiling and Co-infection with Leishmania donovani.</title>
        <authorList>
            <person name="Kraeva N."/>
            <person name="Butenko A."/>
            <person name="Hlavacova J."/>
            <person name="Kostygov A."/>
            <person name="Myskova J."/>
            <person name="Grybchuk D."/>
            <person name="Lestinova T."/>
            <person name="Votypka J."/>
            <person name="Volf P."/>
            <person name="Opperdoes F."/>
            <person name="Flegontov P."/>
            <person name="Lukes J."/>
            <person name="Yurchenko V."/>
        </authorList>
    </citation>
    <scope>NUCLEOTIDE SEQUENCE [LARGE SCALE GENOMIC DNA]</scope>
    <source>
        <strain evidence="2 3">ATCC 30220</strain>
    </source>
</reference>
<dbReference type="EMBL" id="LJSK01000082">
    <property type="protein sequence ID" value="KPI87556.1"/>
    <property type="molecule type" value="Genomic_DNA"/>
</dbReference>
<sequence length="705" mass="72579">MPFQEHRLRAGSRSPLRARSQLTIFSVVSSDTSISSPPSRRMRSDIISSNSGRCGGPAPATPSLSMPPRANTKTAAAAAPVQPCLRSKSATHRRAAVPMLSAKCSHDNRSGRAEGDDAHIEHQRQPPQPRSRRGEDVRDVGSILATERLVQRTRAYKVNSSAPSARRAATAATSLATAVASSQPLQPSSSTSTTAAAAGSATSMSSFAGLTNHQSLQRVRKSGVAPATAGGDPSGSPTVAVSERRGSSSIGGHGHATIVVHPKEGEVPTPRVSPPATCIPPRSGTQISNSCTLPTMPSQTWMQMTSSSCEVTSFNPNLSSCVAPQLTRFAQPALSPLCSSLESFSPPMPRIATPSQVLPAFPAAASSNVSDSTLTDSTITSQGGGCFSWSPSGSMSDDVSTQPPQLRGPPTTRTSGVEARRACSPPFPPSTAHSCGNATRHSAILAFTYPAPVAASAAVAVAGVAPSPSGKAQLNSALLPSFSSASYTTAAPPALSHDRAKTSGEQPPYTAEPQPSTLLAPQTTVEDVPAQRALTRSSSANFNASSIGSSTGVINGAAVVRPPPACDAAAASTGVSATDVLSALQQQHSPPCAQKPASSGKTARSVVAARDPHTVASVSPNPLRPPRVNGSFSSDRRPLVGATASSNKASTPTSTSAVRAISKSPTGTLSAESAKKAMRDRRRRELYAWNEMLRKKNEEGVQDAV</sequence>
<dbReference type="VEuPathDB" id="TriTrypDB:Lsey_0082_0090"/>
<keyword evidence="3" id="KW-1185">Reference proteome</keyword>
<accession>A0A0N0P6E8</accession>
<proteinExistence type="predicted"/>
<evidence type="ECO:0000256" key="1">
    <source>
        <dbReference type="SAM" id="MobiDB-lite"/>
    </source>
</evidence>
<feature type="region of interest" description="Disordered" evidence="1">
    <location>
        <begin position="586"/>
        <end position="681"/>
    </location>
</feature>
<gene>
    <name evidence="2" type="ORF">ABL78_3353</name>
</gene>